<keyword evidence="4" id="KW-0489">Methyltransferase</keyword>
<gene>
    <name evidence="10" type="ORF">BN85304350</name>
</gene>
<evidence type="ECO:0000256" key="7">
    <source>
        <dbReference type="ARBA" id="ARBA00022884"/>
    </source>
</evidence>
<dbReference type="GO" id="GO:0008168">
    <property type="term" value="F:methyltransferase activity"/>
    <property type="evidence" value="ECO:0007669"/>
    <property type="project" value="UniProtKB-KW"/>
</dbReference>
<dbReference type="AlphaFoldDB" id="U4KMT5"/>
<dbReference type="GO" id="GO:0006364">
    <property type="term" value="P:rRNA processing"/>
    <property type="evidence" value="ECO:0007669"/>
    <property type="project" value="UniProtKB-KW"/>
</dbReference>
<dbReference type="GO" id="GO:0003723">
    <property type="term" value="F:RNA binding"/>
    <property type="evidence" value="ECO:0007669"/>
    <property type="project" value="UniProtKB-KW"/>
</dbReference>
<evidence type="ECO:0000256" key="2">
    <source>
        <dbReference type="ARBA" id="ARBA00022490"/>
    </source>
</evidence>
<keyword evidence="11" id="KW-1185">Reference proteome</keyword>
<dbReference type="InterPro" id="IPR041532">
    <property type="entry name" value="RlmI-like_PUA"/>
</dbReference>
<name>U4KMT5_9MOLU</name>
<comment type="similarity">
    <text evidence="8">Belongs to the methyltransferase superfamily. RlmI family.</text>
</comment>
<protein>
    <recommendedName>
        <fullName evidence="9">PUA domain-containing protein</fullName>
    </recommendedName>
</protein>
<evidence type="ECO:0000256" key="8">
    <source>
        <dbReference type="ARBA" id="ARBA00038091"/>
    </source>
</evidence>
<dbReference type="Gene3D" id="3.40.50.150">
    <property type="entry name" value="Vaccinia Virus protein VP39"/>
    <property type="match status" value="1"/>
</dbReference>
<evidence type="ECO:0000313" key="11">
    <source>
        <dbReference type="Proteomes" id="UP000032737"/>
    </source>
</evidence>
<dbReference type="InterPro" id="IPR036974">
    <property type="entry name" value="PUA_sf"/>
</dbReference>
<sequence>MENCKIYLKPGEEVRLNEGHPWVYSNEIKNIVGHIKTGDLAYVYSSKNVFVGKGYLNTNSKIFVRLLSRIENQPIDDAFFKDLIHKANQSRIDLGYRNSYRAFFGESDGIPGLIVDKYGEYLSIQILSLPIDERKELFIQLLVEEFNPLGIYERSDVAVRKKEGLPLFKGVVYGDVPEKIAIKENELDMRVDLINGQKTGFFLDQQDNHNAIKPYVKNKKVLDCFSNIGGFGLHAAYHGAKEVICLDISERATNDIMENAKINGLSQVSTKTVNVFDQLRDYVKDNVKFDVIVLDPPAFTKSKEKLDNAYQGYKEINLQALKLINDGGYLVTASCSSFMTPDLFLSMLQEAAVDSNKMVQMVEFRIQSKDHPARLGSEETLYLKLVVLRVLPKR</sequence>
<dbReference type="Pfam" id="PF10672">
    <property type="entry name" value="Methyltrans_SAM"/>
    <property type="match status" value="1"/>
</dbReference>
<dbReference type="PANTHER" id="PTHR42873">
    <property type="entry name" value="RIBOSOMAL RNA LARGE SUBUNIT METHYLTRANSFERASE"/>
    <property type="match status" value="1"/>
</dbReference>
<comment type="subcellular location">
    <subcellularLocation>
        <location evidence="1">Cytoplasm</location>
    </subcellularLocation>
</comment>
<dbReference type="RefSeq" id="WP_030004315.1">
    <property type="nucleotide sequence ID" value="NC_022549.1"/>
</dbReference>
<dbReference type="GO" id="GO:0032259">
    <property type="term" value="P:methylation"/>
    <property type="evidence" value="ECO:0007669"/>
    <property type="project" value="UniProtKB-KW"/>
</dbReference>
<keyword evidence="7" id="KW-0694">RNA-binding</keyword>
<evidence type="ECO:0000256" key="1">
    <source>
        <dbReference type="ARBA" id="ARBA00004496"/>
    </source>
</evidence>
<dbReference type="CDD" id="cd02440">
    <property type="entry name" value="AdoMet_MTases"/>
    <property type="match status" value="1"/>
</dbReference>
<dbReference type="PROSITE" id="PS50890">
    <property type="entry name" value="PUA"/>
    <property type="match status" value="1"/>
</dbReference>
<evidence type="ECO:0000256" key="4">
    <source>
        <dbReference type="ARBA" id="ARBA00022603"/>
    </source>
</evidence>
<dbReference type="Proteomes" id="UP000032737">
    <property type="component" value="Chromosome"/>
</dbReference>
<dbReference type="InterPro" id="IPR002478">
    <property type="entry name" value="PUA"/>
</dbReference>
<accession>U4KMT5</accession>
<dbReference type="InterPro" id="IPR029063">
    <property type="entry name" value="SAM-dependent_MTases_sf"/>
</dbReference>
<dbReference type="PANTHER" id="PTHR42873:SF1">
    <property type="entry name" value="S-ADENOSYLMETHIONINE-DEPENDENT METHYLTRANSFERASE DOMAIN-CONTAINING PROTEIN"/>
    <property type="match status" value="1"/>
</dbReference>
<organism evidence="10 11">
    <name type="scientific">Acholeplasma brassicae</name>
    <dbReference type="NCBI Taxonomy" id="61635"/>
    <lineage>
        <taxon>Bacteria</taxon>
        <taxon>Bacillati</taxon>
        <taxon>Mycoplasmatota</taxon>
        <taxon>Mollicutes</taxon>
        <taxon>Acholeplasmatales</taxon>
        <taxon>Acholeplasmataceae</taxon>
        <taxon>Acholeplasma</taxon>
    </lineage>
</organism>
<keyword evidence="3" id="KW-0698">rRNA processing</keyword>
<keyword evidence="6" id="KW-0949">S-adenosyl-L-methionine</keyword>
<keyword evidence="2" id="KW-0963">Cytoplasm</keyword>
<dbReference type="CDD" id="cd21153">
    <property type="entry name" value="PUA_RlmI"/>
    <property type="match status" value="1"/>
</dbReference>
<dbReference type="SMART" id="SM00359">
    <property type="entry name" value="PUA"/>
    <property type="match status" value="1"/>
</dbReference>
<dbReference type="Pfam" id="PF17785">
    <property type="entry name" value="PUA_3"/>
    <property type="match status" value="1"/>
</dbReference>
<dbReference type="InterPro" id="IPR015947">
    <property type="entry name" value="PUA-like_sf"/>
</dbReference>
<dbReference type="EMBL" id="FO681348">
    <property type="protein sequence ID" value="CCV65456.1"/>
    <property type="molecule type" value="Genomic_DNA"/>
</dbReference>
<evidence type="ECO:0000256" key="5">
    <source>
        <dbReference type="ARBA" id="ARBA00022679"/>
    </source>
</evidence>
<feature type="domain" description="PUA" evidence="9">
    <location>
        <begin position="4"/>
        <end position="89"/>
    </location>
</feature>
<evidence type="ECO:0000313" key="10">
    <source>
        <dbReference type="EMBL" id="CCV65456.1"/>
    </source>
</evidence>
<keyword evidence="5" id="KW-0808">Transferase</keyword>
<dbReference type="Gene3D" id="3.30.750.80">
    <property type="entry name" value="RNA methyltransferase domain (HRMD) like"/>
    <property type="match status" value="1"/>
</dbReference>
<dbReference type="KEGG" id="abra:BN85304350"/>
<dbReference type="SUPFAM" id="SSF88697">
    <property type="entry name" value="PUA domain-like"/>
    <property type="match status" value="1"/>
</dbReference>
<dbReference type="STRING" id="61635.BN85304350"/>
<evidence type="ECO:0000256" key="3">
    <source>
        <dbReference type="ARBA" id="ARBA00022552"/>
    </source>
</evidence>
<dbReference type="GO" id="GO:0005737">
    <property type="term" value="C:cytoplasm"/>
    <property type="evidence" value="ECO:0007669"/>
    <property type="project" value="UniProtKB-SubCell"/>
</dbReference>
<dbReference type="SUPFAM" id="SSF53335">
    <property type="entry name" value="S-adenosyl-L-methionine-dependent methyltransferases"/>
    <property type="match status" value="1"/>
</dbReference>
<dbReference type="CDD" id="cd11572">
    <property type="entry name" value="RlmI_M_like"/>
    <property type="match status" value="1"/>
</dbReference>
<evidence type="ECO:0000259" key="9">
    <source>
        <dbReference type="SMART" id="SM00359"/>
    </source>
</evidence>
<dbReference type="Gene3D" id="2.30.130.10">
    <property type="entry name" value="PUA domain"/>
    <property type="match status" value="1"/>
</dbReference>
<dbReference type="OrthoDB" id="9805492at2"/>
<reference evidence="10 11" key="1">
    <citation type="journal article" date="2013" name="J. Mol. Microbiol. Biotechnol.">
        <title>Analysis of the Complete Genomes of Acholeplasma brassicae , A. palmae and A. laidlawii and Their Comparison to the Obligate Parasites from ' Candidatus Phytoplasma'.</title>
        <authorList>
            <person name="Kube M."/>
            <person name="Siewert C."/>
            <person name="Migdoll A.M."/>
            <person name="Duduk B."/>
            <person name="Holz S."/>
            <person name="Rabus R."/>
            <person name="Seemuller E."/>
            <person name="Mitrovic J."/>
            <person name="Muller I."/>
            <person name="Buttner C."/>
            <person name="Reinhardt R."/>
        </authorList>
    </citation>
    <scope>NUCLEOTIDE SEQUENCE [LARGE SCALE GENOMIC DNA]</scope>
    <source>
        <strain evidence="11">0502</strain>
    </source>
</reference>
<evidence type="ECO:0000256" key="6">
    <source>
        <dbReference type="ARBA" id="ARBA00022691"/>
    </source>
</evidence>
<dbReference type="HOGENOM" id="CLU_014042_0_0_14"/>
<proteinExistence type="inferred from homology"/>
<dbReference type="InterPro" id="IPR019614">
    <property type="entry name" value="SAM-dep_methyl-trfase"/>
</dbReference>